<accession>A0ABV8KU88</accession>
<protein>
    <submittedName>
        <fullName evidence="7">MauE/DoxX family redox-associated membrane protein</fullName>
    </submittedName>
</protein>
<comment type="subcellular location">
    <subcellularLocation>
        <location evidence="1">Membrane</location>
        <topology evidence="1">Multi-pass membrane protein</topology>
    </subcellularLocation>
</comment>
<feature type="transmembrane region" description="Helical" evidence="5">
    <location>
        <begin position="146"/>
        <end position="166"/>
    </location>
</feature>
<keyword evidence="4 5" id="KW-0472">Membrane</keyword>
<dbReference type="EMBL" id="JBHSBN010000024">
    <property type="protein sequence ID" value="MFC4109430.1"/>
    <property type="molecule type" value="Genomic_DNA"/>
</dbReference>
<dbReference type="Pfam" id="PF07291">
    <property type="entry name" value="MauE"/>
    <property type="match status" value="1"/>
</dbReference>
<gene>
    <name evidence="7" type="ORF">ACFOX0_26305</name>
</gene>
<evidence type="ECO:0000256" key="2">
    <source>
        <dbReference type="ARBA" id="ARBA00022692"/>
    </source>
</evidence>
<evidence type="ECO:0000313" key="8">
    <source>
        <dbReference type="Proteomes" id="UP001595868"/>
    </source>
</evidence>
<organism evidence="7 8">
    <name type="scientific">Micromonospora zhanjiangensis</name>
    <dbReference type="NCBI Taxonomy" id="1522057"/>
    <lineage>
        <taxon>Bacteria</taxon>
        <taxon>Bacillati</taxon>
        <taxon>Actinomycetota</taxon>
        <taxon>Actinomycetes</taxon>
        <taxon>Micromonosporales</taxon>
        <taxon>Micromonosporaceae</taxon>
        <taxon>Micromonospora</taxon>
    </lineage>
</organism>
<feature type="transmembrane region" description="Helical" evidence="5">
    <location>
        <begin position="117"/>
        <end position="140"/>
    </location>
</feature>
<dbReference type="RefSeq" id="WP_377550764.1">
    <property type="nucleotide sequence ID" value="NZ_JBHSBN010000024.1"/>
</dbReference>
<reference evidence="8" key="1">
    <citation type="journal article" date="2019" name="Int. J. Syst. Evol. Microbiol.">
        <title>The Global Catalogue of Microorganisms (GCM) 10K type strain sequencing project: providing services to taxonomists for standard genome sequencing and annotation.</title>
        <authorList>
            <consortium name="The Broad Institute Genomics Platform"/>
            <consortium name="The Broad Institute Genome Sequencing Center for Infectious Disease"/>
            <person name="Wu L."/>
            <person name="Ma J."/>
        </authorList>
    </citation>
    <scope>NUCLEOTIDE SEQUENCE [LARGE SCALE GENOMIC DNA]</scope>
    <source>
        <strain evidence="8">2902at01</strain>
    </source>
</reference>
<name>A0ABV8KU88_9ACTN</name>
<dbReference type="InterPro" id="IPR009908">
    <property type="entry name" value="Methylamine_util_MauE"/>
</dbReference>
<evidence type="ECO:0000259" key="6">
    <source>
        <dbReference type="Pfam" id="PF07291"/>
    </source>
</evidence>
<proteinExistence type="predicted"/>
<keyword evidence="2 5" id="KW-0812">Transmembrane</keyword>
<feature type="transmembrane region" description="Helical" evidence="5">
    <location>
        <begin position="76"/>
        <end position="97"/>
    </location>
</feature>
<evidence type="ECO:0000256" key="5">
    <source>
        <dbReference type="SAM" id="Phobius"/>
    </source>
</evidence>
<evidence type="ECO:0000256" key="1">
    <source>
        <dbReference type="ARBA" id="ARBA00004141"/>
    </source>
</evidence>
<comment type="caution">
    <text evidence="7">The sequence shown here is derived from an EMBL/GenBank/DDBJ whole genome shotgun (WGS) entry which is preliminary data.</text>
</comment>
<evidence type="ECO:0000256" key="3">
    <source>
        <dbReference type="ARBA" id="ARBA00022989"/>
    </source>
</evidence>
<feature type="domain" description="Methylamine utilisation protein MauE" evidence="6">
    <location>
        <begin position="5"/>
        <end position="130"/>
    </location>
</feature>
<dbReference type="Proteomes" id="UP001595868">
    <property type="component" value="Unassembled WGS sequence"/>
</dbReference>
<keyword evidence="3 5" id="KW-1133">Transmembrane helix</keyword>
<evidence type="ECO:0000256" key="4">
    <source>
        <dbReference type="ARBA" id="ARBA00023136"/>
    </source>
</evidence>
<keyword evidence="8" id="KW-1185">Reference proteome</keyword>
<evidence type="ECO:0000313" key="7">
    <source>
        <dbReference type="EMBL" id="MFC4109430.1"/>
    </source>
</evidence>
<sequence length="285" mass="29976">MFPLIAAVQPLFLGAVLVWAATNKLFSRHAGTSARRSALTSLVGERRVVPAYRLLGGVELTLGALLVLPPALRVEAVAATALCVGFLGYLGYARTVAPESSCGCLSAHRTPVGWRGFVRAGLLVLAGLAAVGATGGWLSALVDRPAAAGAVLLVEAAAVVVLSAELDPVWLLPLRRFRAALTHPLRGGSGVPLLFAVQQLQQSAAYRRVAHLLSSDVLEHWDDEGWRMVGYAARYQGRTATAVFAVPLRTYQPDAVRVAVVDERTGVTLLSADGSVADTPAVAER</sequence>